<feature type="region of interest" description="Disordered" evidence="1">
    <location>
        <begin position="1"/>
        <end position="22"/>
    </location>
</feature>
<dbReference type="AlphaFoldDB" id="A0A2D2D4J0"/>
<dbReference type="KEGG" id="mtw:CQW49_19785"/>
<reference evidence="4" key="1">
    <citation type="submission" date="2017-10" db="EMBL/GenBank/DDBJ databases">
        <title>Completed PacBio SMRT sequence of Methylosinus trichosporium OB3b reveals presence of a third large plasmid.</title>
        <authorList>
            <person name="Charles T.C."/>
            <person name="Lynch M.D.J."/>
            <person name="Heil J.R."/>
            <person name="Cheng J."/>
        </authorList>
    </citation>
    <scope>NUCLEOTIDE SEQUENCE [LARGE SCALE GENOMIC DNA]</scope>
    <source>
        <strain evidence="4">OB3b</strain>
    </source>
</reference>
<evidence type="ECO:0000256" key="2">
    <source>
        <dbReference type="SAM" id="Phobius"/>
    </source>
</evidence>
<protein>
    <recommendedName>
        <fullName evidence="5">Divergent polysaccharide deacetylase family protein</fullName>
    </recommendedName>
</protein>
<dbReference type="CDD" id="cd10936">
    <property type="entry name" value="CE4_DAC2"/>
    <property type="match status" value="1"/>
</dbReference>
<sequence>MTDELNQPLGVGGEEPRRAPGRGRGALLAVAGTLGAVAVAAALVAPRIGGDGQPFAVARIETIEPPKIVEAPPVEPVAPAPPPTEAERNAAAIAEMERFSGVKVTRGGGGDAPGALVIKIEESGPELAPAPDKRLVEKTSDGLLPRIGADGAKPMDVYARPADLSARLPAGAPRIALVVGGVGLNARLSDRAIDELPAAVTLALAPYGAAVEATAARARARGHEILLHAPMEPYDFPVENPGPHTLRAGSDALGDLHWLMSRFTGYVGVVNFLGARFTAEAGALRPVLADIAARGLLYIDDGASPRSLAPSLASGLGLASARADAAIDARAKPQEIDAQLTQLEALARRNGQAIAVAEALPGVIARLSHFARDLERRGIALVPVSALAGRVDVSEARAGRAK</sequence>
<gene>
    <name evidence="3" type="ORF">CQW49_19785</name>
</gene>
<dbReference type="InterPro" id="IPR011330">
    <property type="entry name" value="Glyco_hydro/deAcase_b/a-brl"/>
</dbReference>
<evidence type="ECO:0008006" key="5">
    <source>
        <dbReference type="Google" id="ProtNLM"/>
    </source>
</evidence>
<dbReference type="PANTHER" id="PTHR30105:SF2">
    <property type="entry name" value="DIVERGENT POLYSACCHARIDE DEACETYLASE SUPERFAMILY"/>
    <property type="match status" value="1"/>
</dbReference>
<keyword evidence="2" id="KW-0812">Transmembrane</keyword>
<dbReference type="Proteomes" id="UP000230709">
    <property type="component" value="Chromosome"/>
</dbReference>
<evidence type="ECO:0000256" key="1">
    <source>
        <dbReference type="SAM" id="MobiDB-lite"/>
    </source>
</evidence>
<feature type="transmembrane region" description="Helical" evidence="2">
    <location>
        <begin position="26"/>
        <end position="45"/>
    </location>
</feature>
<dbReference type="Pfam" id="PF04748">
    <property type="entry name" value="Polysacc_deac_2"/>
    <property type="match status" value="1"/>
</dbReference>
<dbReference type="EMBL" id="CP023737">
    <property type="protein sequence ID" value="ATQ69874.1"/>
    <property type="molecule type" value="Genomic_DNA"/>
</dbReference>
<dbReference type="PANTHER" id="PTHR30105">
    <property type="entry name" value="UNCHARACTERIZED YIBQ-RELATED"/>
    <property type="match status" value="1"/>
</dbReference>
<evidence type="ECO:0000313" key="3">
    <source>
        <dbReference type="EMBL" id="ATQ69874.1"/>
    </source>
</evidence>
<keyword evidence="4" id="KW-1185">Reference proteome</keyword>
<proteinExistence type="predicted"/>
<organism evidence="3 4">
    <name type="scientific">Methylosinus trichosporium (strain ATCC 35070 / NCIMB 11131 / UNIQEM 75 / OB3b)</name>
    <dbReference type="NCBI Taxonomy" id="595536"/>
    <lineage>
        <taxon>Bacteria</taxon>
        <taxon>Pseudomonadati</taxon>
        <taxon>Pseudomonadota</taxon>
        <taxon>Alphaproteobacteria</taxon>
        <taxon>Hyphomicrobiales</taxon>
        <taxon>Methylocystaceae</taxon>
        <taxon>Methylosinus</taxon>
    </lineage>
</organism>
<dbReference type="RefSeq" id="WP_003609573.1">
    <property type="nucleotide sequence ID" value="NZ_ADVE02000001.1"/>
</dbReference>
<accession>A0A2D2D4J0</accession>
<name>A0A2D2D4J0_METT3</name>
<dbReference type="SUPFAM" id="SSF88713">
    <property type="entry name" value="Glycoside hydrolase/deacetylase"/>
    <property type="match status" value="1"/>
</dbReference>
<dbReference type="STRING" id="595536.GCA_000178815_01236"/>
<dbReference type="Gene3D" id="3.20.20.370">
    <property type="entry name" value="Glycoside hydrolase/deacetylase"/>
    <property type="match status" value="1"/>
</dbReference>
<keyword evidence="2" id="KW-0472">Membrane</keyword>
<dbReference type="InterPro" id="IPR006837">
    <property type="entry name" value="Divergent_DAC"/>
</dbReference>
<dbReference type="GO" id="GO:0005975">
    <property type="term" value="P:carbohydrate metabolic process"/>
    <property type="evidence" value="ECO:0007669"/>
    <property type="project" value="InterPro"/>
</dbReference>
<keyword evidence="2" id="KW-1133">Transmembrane helix</keyword>
<evidence type="ECO:0000313" key="4">
    <source>
        <dbReference type="Proteomes" id="UP000230709"/>
    </source>
</evidence>